<proteinExistence type="predicted"/>
<name>A0AAD8L8N1_TARER</name>
<organism evidence="1 2">
    <name type="scientific">Tagetes erecta</name>
    <name type="common">African marigold</name>
    <dbReference type="NCBI Taxonomy" id="13708"/>
    <lineage>
        <taxon>Eukaryota</taxon>
        <taxon>Viridiplantae</taxon>
        <taxon>Streptophyta</taxon>
        <taxon>Embryophyta</taxon>
        <taxon>Tracheophyta</taxon>
        <taxon>Spermatophyta</taxon>
        <taxon>Magnoliopsida</taxon>
        <taxon>eudicotyledons</taxon>
        <taxon>Gunneridae</taxon>
        <taxon>Pentapetalae</taxon>
        <taxon>asterids</taxon>
        <taxon>campanulids</taxon>
        <taxon>Asterales</taxon>
        <taxon>Asteraceae</taxon>
        <taxon>Asteroideae</taxon>
        <taxon>Heliantheae alliance</taxon>
        <taxon>Tageteae</taxon>
        <taxon>Tagetes</taxon>
    </lineage>
</organism>
<reference evidence="1" key="1">
    <citation type="journal article" date="2023" name="bioRxiv">
        <title>Improved chromosome-level genome assembly for marigold (Tagetes erecta).</title>
        <authorList>
            <person name="Jiang F."/>
            <person name="Yuan L."/>
            <person name="Wang S."/>
            <person name="Wang H."/>
            <person name="Xu D."/>
            <person name="Wang A."/>
            <person name="Fan W."/>
        </authorList>
    </citation>
    <scope>NUCLEOTIDE SEQUENCE</scope>
    <source>
        <strain evidence="1">WSJ</strain>
        <tissue evidence="1">Leaf</tissue>
    </source>
</reference>
<evidence type="ECO:0000313" key="1">
    <source>
        <dbReference type="EMBL" id="KAK1434696.1"/>
    </source>
</evidence>
<sequence>MNKKKKNKEDVGRTKMLPNSLLNKRLTTLVSHDMMTEEIREKFFTRWKEFRISQSKEFTCEAGFFRAL</sequence>
<accession>A0AAD8L8N1</accession>
<protein>
    <submittedName>
        <fullName evidence="1">Uncharacterized protein</fullName>
    </submittedName>
</protein>
<comment type="caution">
    <text evidence="1">The sequence shown here is derived from an EMBL/GenBank/DDBJ whole genome shotgun (WGS) entry which is preliminary data.</text>
</comment>
<keyword evidence="2" id="KW-1185">Reference proteome</keyword>
<dbReference type="AlphaFoldDB" id="A0AAD8L8N1"/>
<dbReference type="Proteomes" id="UP001229421">
    <property type="component" value="Unassembled WGS sequence"/>
</dbReference>
<evidence type="ECO:0000313" key="2">
    <source>
        <dbReference type="Proteomes" id="UP001229421"/>
    </source>
</evidence>
<gene>
    <name evidence="1" type="ORF">QVD17_00445</name>
</gene>
<dbReference type="EMBL" id="JAUHHV010000001">
    <property type="protein sequence ID" value="KAK1434696.1"/>
    <property type="molecule type" value="Genomic_DNA"/>
</dbReference>